<evidence type="ECO:0000259" key="1">
    <source>
        <dbReference type="Pfam" id="PF08386"/>
    </source>
</evidence>
<feature type="domain" description="Peptidase S33 tripeptidyl aminopeptidase-like C-terminal" evidence="1">
    <location>
        <begin position="255"/>
        <end position="345"/>
    </location>
</feature>
<dbReference type="AlphaFoldDB" id="A0A0F7ZXK4"/>
<dbReference type="InterPro" id="IPR013595">
    <property type="entry name" value="Pept_S33_TAP-like_C"/>
</dbReference>
<dbReference type="Proteomes" id="UP000054481">
    <property type="component" value="Unassembled WGS sequence"/>
</dbReference>
<dbReference type="EMBL" id="KQ030602">
    <property type="protein sequence ID" value="KJZ70877.1"/>
    <property type="molecule type" value="Genomic_DNA"/>
</dbReference>
<sequence length="352" mass="39013">MTIRHESMKNLYEYEEGVVTIKADMDNQKGLGRIVNYRLLKEERKKKRNYRKEEAVYIHNENVGRMVLDGVLDHSQSSAYSLLTEAVASENTLEEFFKWCKDAAACRLREVKDLGPFYDGLVDAANREPIPAPGCLHGSDEDAVTTRATPCRPDVTGYEMIRNSLDFIADPPRWAELSLALQQAHQGNATLLSSALHRPGSSPLPGHSSSFSHRAISCQDWTHGAGDRQATDLMAELIAARALAPHTRGINEMLDIKTDCVGWPAPVRNPQQRLGREQLAKVPSILLVSSLHDSSTSIAWAIGMREQVPSAVSIFRNGSGHTSYDSYGETQKAVDAYFVKDVMPDDLSIFAT</sequence>
<dbReference type="OrthoDB" id="425534at2759"/>
<reference evidence="2 3" key="1">
    <citation type="journal article" date="2014" name="Genome Biol. Evol.">
        <title>Comparative genomics and transcriptomics analyses reveal divergent lifestyle features of nematode endoparasitic fungus Hirsutella minnesotensis.</title>
        <authorList>
            <person name="Lai Y."/>
            <person name="Liu K."/>
            <person name="Zhang X."/>
            <person name="Zhang X."/>
            <person name="Li K."/>
            <person name="Wang N."/>
            <person name="Shu C."/>
            <person name="Wu Y."/>
            <person name="Wang C."/>
            <person name="Bushley K.E."/>
            <person name="Xiang M."/>
            <person name="Liu X."/>
        </authorList>
    </citation>
    <scope>NUCLEOTIDE SEQUENCE [LARGE SCALE GENOMIC DNA]</scope>
    <source>
        <strain evidence="2 3">3608</strain>
    </source>
</reference>
<accession>A0A0F7ZXK4</accession>
<evidence type="ECO:0000313" key="2">
    <source>
        <dbReference type="EMBL" id="KJZ70877.1"/>
    </source>
</evidence>
<keyword evidence="3" id="KW-1185">Reference proteome</keyword>
<gene>
    <name evidence="2" type="ORF">HIM_09742</name>
</gene>
<evidence type="ECO:0000313" key="3">
    <source>
        <dbReference type="Proteomes" id="UP000054481"/>
    </source>
</evidence>
<proteinExistence type="predicted"/>
<protein>
    <recommendedName>
        <fullName evidence="1">Peptidase S33 tripeptidyl aminopeptidase-like C-terminal domain-containing protein</fullName>
    </recommendedName>
</protein>
<organism evidence="2 3">
    <name type="scientific">Hirsutella minnesotensis 3608</name>
    <dbReference type="NCBI Taxonomy" id="1043627"/>
    <lineage>
        <taxon>Eukaryota</taxon>
        <taxon>Fungi</taxon>
        <taxon>Dikarya</taxon>
        <taxon>Ascomycota</taxon>
        <taxon>Pezizomycotina</taxon>
        <taxon>Sordariomycetes</taxon>
        <taxon>Hypocreomycetidae</taxon>
        <taxon>Hypocreales</taxon>
        <taxon>Ophiocordycipitaceae</taxon>
        <taxon>Hirsutella</taxon>
    </lineage>
</organism>
<name>A0A0F7ZXK4_9HYPO</name>
<dbReference type="Pfam" id="PF08386">
    <property type="entry name" value="Abhydrolase_4"/>
    <property type="match status" value="1"/>
</dbReference>